<gene>
    <name evidence="1" type="ORF">FGS76_05055</name>
</gene>
<accession>A0ABY2XPJ3</accession>
<dbReference type="Proteomes" id="UP000739180">
    <property type="component" value="Unassembled WGS sequence"/>
</dbReference>
<proteinExistence type="predicted"/>
<sequence length="104" mass="11110">MADGVLYLIQGVPGRDGRWRESVEMALTGAAFALPTRVWLAPEVVAVLARRADGGELLAELTGFGVTCVADRAHQQDGAPAAIQWLDRTALAALRDDAERVIVL</sequence>
<dbReference type="EMBL" id="VCQT01000020">
    <property type="protein sequence ID" value="TMW13966.1"/>
    <property type="molecule type" value="Genomic_DNA"/>
</dbReference>
<dbReference type="RefSeq" id="WP_138771542.1">
    <property type="nucleotide sequence ID" value="NZ_VCQT01000020.1"/>
</dbReference>
<organism evidence="1 2">
    <name type="scientific">Alloalcanivorax gelatiniphagus</name>
    <dbReference type="NCBI Taxonomy" id="1194167"/>
    <lineage>
        <taxon>Bacteria</taxon>
        <taxon>Pseudomonadati</taxon>
        <taxon>Pseudomonadota</taxon>
        <taxon>Gammaproteobacteria</taxon>
        <taxon>Oceanospirillales</taxon>
        <taxon>Alcanivoracaceae</taxon>
        <taxon>Alloalcanivorax</taxon>
    </lineage>
</organism>
<comment type="caution">
    <text evidence="1">The sequence shown here is derived from an EMBL/GenBank/DDBJ whole genome shotgun (WGS) entry which is preliminary data.</text>
</comment>
<reference evidence="1 2" key="1">
    <citation type="submission" date="2019-05" db="EMBL/GenBank/DDBJ databases">
        <title>Genome of Alcanivorax gelatiniphagus, an oil degrading marine bacteria.</title>
        <authorList>
            <person name="Kwon K.K."/>
        </authorList>
    </citation>
    <scope>NUCLEOTIDE SEQUENCE [LARGE SCALE GENOMIC DNA]</scope>
    <source>
        <strain evidence="1 2">MEBiC 08158</strain>
    </source>
</reference>
<evidence type="ECO:0000313" key="1">
    <source>
        <dbReference type="EMBL" id="TMW13966.1"/>
    </source>
</evidence>
<evidence type="ECO:0000313" key="2">
    <source>
        <dbReference type="Proteomes" id="UP000739180"/>
    </source>
</evidence>
<keyword evidence="2" id="KW-1185">Reference proteome</keyword>
<name>A0ABY2XPJ3_9GAMM</name>
<protein>
    <submittedName>
        <fullName evidence="1">Uncharacterized protein</fullName>
    </submittedName>
</protein>